<dbReference type="InterPro" id="IPR036388">
    <property type="entry name" value="WH-like_DNA-bd_sf"/>
</dbReference>
<dbReference type="InterPro" id="IPR014284">
    <property type="entry name" value="RNA_pol_sigma-70_dom"/>
</dbReference>
<evidence type="ECO:0000259" key="6">
    <source>
        <dbReference type="Pfam" id="PF08281"/>
    </source>
</evidence>
<dbReference type="Pfam" id="PF08281">
    <property type="entry name" value="Sigma70_r4_2"/>
    <property type="match status" value="1"/>
</dbReference>
<dbReference type="InterPro" id="IPR007627">
    <property type="entry name" value="RNA_pol_sigma70_r2"/>
</dbReference>
<dbReference type="InterPro" id="IPR039425">
    <property type="entry name" value="RNA_pol_sigma-70-like"/>
</dbReference>
<keyword evidence="4" id="KW-0804">Transcription</keyword>
<dbReference type="InterPro" id="IPR013325">
    <property type="entry name" value="RNA_pol_sigma_r2"/>
</dbReference>
<gene>
    <name evidence="7" type="ORF">M9980_08670</name>
</gene>
<dbReference type="Pfam" id="PF04542">
    <property type="entry name" value="Sigma70_r2"/>
    <property type="match status" value="1"/>
</dbReference>
<dbReference type="PANTHER" id="PTHR43133:SF62">
    <property type="entry name" value="RNA POLYMERASE SIGMA FACTOR SIGZ"/>
    <property type="match status" value="1"/>
</dbReference>
<evidence type="ECO:0000256" key="3">
    <source>
        <dbReference type="ARBA" id="ARBA00023082"/>
    </source>
</evidence>
<protein>
    <submittedName>
        <fullName evidence="7">Sigma-70 family RNA polymerase sigma factor</fullName>
    </submittedName>
</protein>
<keyword evidence="2" id="KW-0805">Transcription regulation</keyword>
<evidence type="ECO:0000259" key="5">
    <source>
        <dbReference type="Pfam" id="PF04542"/>
    </source>
</evidence>
<evidence type="ECO:0000256" key="1">
    <source>
        <dbReference type="ARBA" id="ARBA00010641"/>
    </source>
</evidence>
<evidence type="ECO:0000256" key="2">
    <source>
        <dbReference type="ARBA" id="ARBA00023015"/>
    </source>
</evidence>
<comment type="similarity">
    <text evidence="1">Belongs to the sigma-70 factor family. ECF subfamily.</text>
</comment>
<name>A0ABY4TS44_9SPHN</name>
<sequence>MGTDTEASAARARLNADVVRVAAGDRAALQRVYDATSAKLFGICLRISGDREAAEDALQDTFLKVWRRANRFDAARASAITWLCLLARGTAIDARRVTMRTAAGMGAVAEHALVEGQAPEIDALALENCLSLLDDGQQQFIRSAYFDGYSYAELAQQAAMPLATMKSRIRRGLLALRRCLDDA</sequence>
<feature type="domain" description="RNA polymerase sigma factor 70 region 4 type 2" evidence="6">
    <location>
        <begin position="124"/>
        <end position="176"/>
    </location>
</feature>
<dbReference type="InterPro" id="IPR013249">
    <property type="entry name" value="RNA_pol_sigma70_r4_t2"/>
</dbReference>
<dbReference type="Proteomes" id="UP001055580">
    <property type="component" value="Chromosome"/>
</dbReference>
<keyword evidence="8" id="KW-1185">Reference proteome</keyword>
<dbReference type="EMBL" id="CP098401">
    <property type="protein sequence ID" value="URW74650.1"/>
    <property type="molecule type" value="Genomic_DNA"/>
</dbReference>
<dbReference type="SUPFAM" id="SSF88659">
    <property type="entry name" value="Sigma3 and sigma4 domains of RNA polymerase sigma factors"/>
    <property type="match status" value="1"/>
</dbReference>
<dbReference type="PANTHER" id="PTHR43133">
    <property type="entry name" value="RNA POLYMERASE ECF-TYPE SIGMA FACTO"/>
    <property type="match status" value="1"/>
</dbReference>
<dbReference type="RefSeq" id="WP_250749338.1">
    <property type="nucleotide sequence ID" value="NZ_CP098401.1"/>
</dbReference>
<evidence type="ECO:0000313" key="7">
    <source>
        <dbReference type="EMBL" id="URW74650.1"/>
    </source>
</evidence>
<dbReference type="InterPro" id="IPR013324">
    <property type="entry name" value="RNA_pol_sigma_r3/r4-like"/>
</dbReference>
<dbReference type="Gene3D" id="1.10.1740.10">
    <property type="match status" value="1"/>
</dbReference>
<organism evidence="7 8">
    <name type="scientific">Sphingomonas donggukensis</name>
    <dbReference type="NCBI Taxonomy" id="2949093"/>
    <lineage>
        <taxon>Bacteria</taxon>
        <taxon>Pseudomonadati</taxon>
        <taxon>Pseudomonadota</taxon>
        <taxon>Alphaproteobacteria</taxon>
        <taxon>Sphingomonadales</taxon>
        <taxon>Sphingomonadaceae</taxon>
        <taxon>Sphingomonas</taxon>
    </lineage>
</organism>
<accession>A0ABY4TS44</accession>
<dbReference type="SUPFAM" id="SSF88946">
    <property type="entry name" value="Sigma2 domain of RNA polymerase sigma factors"/>
    <property type="match status" value="1"/>
</dbReference>
<dbReference type="NCBIfam" id="TIGR02937">
    <property type="entry name" value="sigma70-ECF"/>
    <property type="match status" value="1"/>
</dbReference>
<reference evidence="7" key="1">
    <citation type="submission" date="2022-05" db="EMBL/GenBank/DDBJ databases">
        <title>Sphingomonas sp. strain RMG20 Genome sequencing and assembly.</title>
        <authorList>
            <person name="Kim I."/>
        </authorList>
    </citation>
    <scope>NUCLEOTIDE SEQUENCE</scope>
    <source>
        <strain evidence="7">RMG20</strain>
    </source>
</reference>
<keyword evidence="3" id="KW-0731">Sigma factor</keyword>
<dbReference type="Gene3D" id="1.10.10.10">
    <property type="entry name" value="Winged helix-like DNA-binding domain superfamily/Winged helix DNA-binding domain"/>
    <property type="match status" value="1"/>
</dbReference>
<proteinExistence type="inferred from homology"/>
<feature type="domain" description="RNA polymerase sigma-70 region 2" evidence="5">
    <location>
        <begin position="33"/>
        <end position="98"/>
    </location>
</feature>
<evidence type="ECO:0000313" key="8">
    <source>
        <dbReference type="Proteomes" id="UP001055580"/>
    </source>
</evidence>
<evidence type="ECO:0000256" key="4">
    <source>
        <dbReference type="ARBA" id="ARBA00023163"/>
    </source>
</evidence>